<accession>A0AAV7M766</accession>
<protein>
    <submittedName>
        <fullName evidence="1">Uncharacterized protein</fullName>
    </submittedName>
</protein>
<proteinExistence type="predicted"/>
<evidence type="ECO:0000313" key="2">
    <source>
        <dbReference type="Proteomes" id="UP001066276"/>
    </source>
</evidence>
<dbReference type="Proteomes" id="UP001066276">
    <property type="component" value="Chromosome 10"/>
</dbReference>
<organism evidence="1 2">
    <name type="scientific">Pleurodeles waltl</name>
    <name type="common">Iberian ribbed newt</name>
    <dbReference type="NCBI Taxonomy" id="8319"/>
    <lineage>
        <taxon>Eukaryota</taxon>
        <taxon>Metazoa</taxon>
        <taxon>Chordata</taxon>
        <taxon>Craniata</taxon>
        <taxon>Vertebrata</taxon>
        <taxon>Euteleostomi</taxon>
        <taxon>Amphibia</taxon>
        <taxon>Batrachia</taxon>
        <taxon>Caudata</taxon>
        <taxon>Salamandroidea</taxon>
        <taxon>Salamandridae</taxon>
        <taxon>Pleurodelinae</taxon>
        <taxon>Pleurodeles</taxon>
    </lineage>
</organism>
<evidence type="ECO:0000313" key="1">
    <source>
        <dbReference type="EMBL" id="KAJ1097728.1"/>
    </source>
</evidence>
<keyword evidence="2" id="KW-1185">Reference proteome</keyword>
<gene>
    <name evidence="1" type="ORF">NDU88_002845</name>
</gene>
<dbReference type="AlphaFoldDB" id="A0AAV7M766"/>
<name>A0AAV7M766_PLEWA</name>
<comment type="caution">
    <text evidence="1">The sequence shown here is derived from an EMBL/GenBank/DDBJ whole genome shotgun (WGS) entry which is preliminary data.</text>
</comment>
<reference evidence="1" key="1">
    <citation type="journal article" date="2022" name="bioRxiv">
        <title>Sequencing and chromosome-scale assembly of the giantPleurodeles waltlgenome.</title>
        <authorList>
            <person name="Brown T."/>
            <person name="Elewa A."/>
            <person name="Iarovenko S."/>
            <person name="Subramanian E."/>
            <person name="Araus A.J."/>
            <person name="Petzold A."/>
            <person name="Susuki M."/>
            <person name="Suzuki K.-i.T."/>
            <person name="Hayashi T."/>
            <person name="Toyoda A."/>
            <person name="Oliveira C."/>
            <person name="Osipova E."/>
            <person name="Leigh N.D."/>
            <person name="Simon A."/>
            <person name="Yun M.H."/>
        </authorList>
    </citation>
    <scope>NUCLEOTIDE SEQUENCE</scope>
    <source>
        <strain evidence="1">20211129_DDA</strain>
        <tissue evidence="1">Liver</tissue>
    </source>
</reference>
<sequence>MAACPREPGNHSRSVQAAAASSWAYSAPLLRQSSRCGSRPRLQSTAVSVLSQRQQLCSPLRLTPHRRCQSATADPLEDCAAITPFLQLGCGPKKPLGPVQTCCCRCLPSPVLHWYRGKALLCPGCAES</sequence>
<dbReference type="EMBL" id="JANPWB010000014">
    <property type="protein sequence ID" value="KAJ1097728.1"/>
    <property type="molecule type" value="Genomic_DNA"/>
</dbReference>